<dbReference type="Proteomes" id="UP000652691">
    <property type="component" value="Unassembled WGS sequence"/>
</dbReference>
<accession>A0ABD0A3V7</accession>
<dbReference type="EMBL" id="BMDA01000001">
    <property type="protein sequence ID" value="GGH27609.1"/>
    <property type="molecule type" value="Genomic_DNA"/>
</dbReference>
<organism evidence="1 2">
    <name type="scientific">Acinetobacter courvalinii</name>
    <dbReference type="NCBI Taxonomy" id="280147"/>
    <lineage>
        <taxon>Bacteria</taxon>
        <taxon>Pseudomonadati</taxon>
        <taxon>Pseudomonadota</taxon>
        <taxon>Gammaproteobacteria</taxon>
        <taxon>Moraxellales</taxon>
        <taxon>Moraxellaceae</taxon>
        <taxon>Acinetobacter</taxon>
    </lineage>
</organism>
<sequence length="39" mass="4677">MFWIGFDEFLILKIIKNQLIILLGVNIFKARLYAEFESE</sequence>
<dbReference type="AlphaFoldDB" id="A0ABD0A3V7"/>
<evidence type="ECO:0000313" key="2">
    <source>
        <dbReference type="Proteomes" id="UP000652691"/>
    </source>
</evidence>
<reference evidence="1 2" key="1">
    <citation type="journal article" date="2014" name="Int. J. Syst. Evol. Microbiol.">
        <title>Complete genome sequence of Corynebacterium casei LMG S-19264T (=DSM 44701T), isolated from a smear-ripened cheese.</title>
        <authorList>
            <consortium name="US DOE Joint Genome Institute (JGI-PGF)"/>
            <person name="Walter F."/>
            <person name="Albersmeier A."/>
            <person name="Kalinowski J."/>
            <person name="Ruckert C."/>
        </authorList>
    </citation>
    <scope>NUCLEOTIDE SEQUENCE [LARGE SCALE GENOMIC DNA]</scope>
    <source>
        <strain evidence="1 2">CCM 8635</strain>
    </source>
</reference>
<name>A0ABD0A3V7_9GAMM</name>
<evidence type="ECO:0000313" key="1">
    <source>
        <dbReference type="EMBL" id="GGH27609.1"/>
    </source>
</evidence>
<comment type="caution">
    <text evidence="1">The sequence shown here is derived from an EMBL/GenBank/DDBJ whole genome shotgun (WGS) entry which is preliminary data.</text>
</comment>
<protein>
    <submittedName>
        <fullName evidence="1">Uncharacterized protein</fullName>
    </submittedName>
</protein>
<proteinExistence type="predicted"/>
<gene>
    <name evidence="1" type="ORF">GCM10007354_05830</name>
</gene>